<evidence type="ECO:0000256" key="2">
    <source>
        <dbReference type="ARBA" id="ARBA00023015"/>
    </source>
</evidence>
<keyword evidence="3 5" id="KW-0238">DNA-binding</keyword>
<keyword evidence="9" id="KW-1185">Reference proteome</keyword>
<feature type="compositionally biased region" description="Low complexity" evidence="6">
    <location>
        <begin position="272"/>
        <end position="284"/>
    </location>
</feature>
<evidence type="ECO:0000313" key="8">
    <source>
        <dbReference type="EMBL" id="MDQ0505712.1"/>
    </source>
</evidence>
<dbReference type="Proteomes" id="UP001241747">
    <property type="component" value="Unassembled WGS sequence"/>
</dbReference>
<accession>A0ABU0LF62</accession>
<evidence type="ECO:0000313" key="9">
    <source>
        <dbReference type="Proteomes" id="UP001241747"/>
    </source>
</evidence>
<dbReference type="Pfam" id="PF00440">
    <property type="entry name" value="TetR_N"/>
    <property type="match status" value="1"/>
</dbReference>
<dbReference type="PROSITE" id="PS50977">
    <property type="entry name" value="HTH_TETR_2"/>
    <property type="match status" value="1"/>
</dbReference>
<dbReference type="PANTHER" id="PTHR30055:SF175">
    <property type="entry name" value="HTH-TYPE TRANSCRIPTIONAL REPRESSOR KSTR2"/>
    <property type="match status" value="1"/>
</dbReference>
<evidence type="ECO:0000256" key="5">
    <source>
        <dbReference type="PROSITE-ProRule" id="PRU00335"/>
    </source>
</evidence>
<protein>
    <submittedName>
        <fullName evidence="8">AcrR family transcriptional regulator</fullName>
    </submittedName>
</protein>
<evidence type="ECO:0000256" key="4">
    <source>
        <dbReference type="ARBA" id="ARBA00023163"/>
    </source>
</evidence>
<name>A0ABU0LF62_XANAG</name>
<dbReference type="InterPro" id="IPR050109">
    <property type="entry name" value="HTH-type_TetR-like_transc_reg"/>
</dbReference>
<dbReference type="RefSeq" id="WP_237345492.1">
    <property type="nucleotide sequence ID" value="NZ_JABWGX010000010.1"/>
</dbReference>
<feature type="region of interest" description="Disordered" evidence="6">
    <location>
        <begin position="247"/>
        <end position="284"/>
    </location>
</feature>
<dbReference type="InterPro" id="IPR009057">
    <property type="entry name" value="Homeodomain-like_sf"/>
</dbReference>
<keyword evidence="2" id="KW-0805">Transcription regulation</keyword>
<comment type="caution">
    <text evidence="8">The sequence shown here is derived from an EMBL/GenBank/DDBJ whole genome shotgun (WGS) entry which is preliminary data.</text>
</comment>
<dbReference type="InterPro" id="IPR001647">
    <property type="entry name" value="HTH_TetR"/>
</dbReference>
<organism evidence="8 9">
    <name type="scientific">Xanthobacter agilis</name>
    <dbReference type="NCBI Taxonomy" id="47492"/>
    <lineage>
        <taxon>Bacteria</taxon>
        <taxon>Pseudomonadati</taxon>
        <taxon>Pseudomonadota</taxon>
        <taxon>Alphaproteobacteria</taxon>
        <taxon>Hyphomicrobiales</taxon>
        <taxon>Xanthobacteraceae</taxon>
        <taxon>Xanthobacter</taxon>
    </lineage>
</organism>
<dbReference type="PROSITE" id="PS01081">
    <property type="entry name" value="HTH_TETR_1"/>
    <property type="match status" value="1"/>
</dbReference>
<dbReference type="InterPro" id="IPR041490">
    <property type="entry name" value="KstR2_TetR_C"/>
</dbReference>
<evidence type="ECO:0000256" key="6">
    <source>
        <dbReference type="SAM" id="MobiDB-lite"/>
    </source>
</evidence>
<dbReference type="InterPro" id="IPR036271">
    <property type="entry name" value="Tet_transcr_reg_TetR-rel_C_sf"/>
</dbReference>
<dbReference type="EMBL" id="JAUSVY010000005">
    <property type="protein sequence ID" value="MDQ0505712.1"/>
    <property type="molecule type" value="Genomic_DNA"/>
</dbReference>
<dbReference type="InterPro" id="IPR023772">
    <property type="entry name" value="DNA-bd_HTH_TetR-type_CS"/>
</dbReference>
<evidence type="ECO:0000259" key="7">
    <source>
        <dbReference type="PROSITE" id="PS50977"/>
    </source>
</evidence>
<sequence length="284" mass="30710">MARTIGSNGTRTAEAIRQAGVHLIYKHGYEAMSLRQLAAEVGLQSGSLYKYFENKQNLLFDIVREHMEDLIAKAEADLDGVTDPLARLKAFTAFHLRYHMTRMAHVFIANMEIRSLEDEHRAVIIAQRHRYEGLLEDILRRGAAAGAFEVNEPKVATYAIISMLTGICMWYRPEGRLSQDDLVDIYTGLVVGGVTGAGHTRAAPSAHGLRTPLATMPIATMPIATMPIAALPLPALPLEAPVDDAAIAKPVKGGRKGPAKDAAKGTTKDKTPGGPRAAPARARS</sequence>
<keyword evidence="1" id="KW-0678">Repressor</keyword>
<feature type="domain" description="HTH tetR-type" evidence="7">
    <location>
        <begin position="10"/>
        <end position="70"/>
    </location>
</feature>
<proteinExistence type="predicted"/>
<feature type="compositionally biased region" description="Basic and acidic residues" evidence="6">
    <location>
        <begin position="258"/>
        <end position="271"/>
    </location>
</feature>
<dbReference type="Pfam" id="PF17932">
    <property type="entry name" value="TetR_C_24"/>
    <property type="match status" value="1"/>
</dbReference>
<feature type="DNA-binding region" description="H-T-H motif" evidence="5">
    <location>
        <begin position="33"/>
        <end position="52"/>
    </location>
</feature>
<dbReference type="Gene3D" id="1.10.10.60">
    <property type="entry name" value="Homeodomain-like"/>
    <property type="match status" value="1"/>
</dbReference>
<dbReference type="PRINTS" id="PR00455">
    <property type="entry name" value="HTHTETR"/>
</dbReference>
<gene>
    <name evidence="8" type="ORF">QOZ94_002512</name>
</gene>
<keyword evidence="4" id="KW-0804">Transcription</keyword>
<evidence type="ECO:0000256" key="1">
    <source>
        <dbReference type="ARBA" id="ARBA00022491"/>
    </source>
</evidence>
<dbReference type="PANTHER" id="PTHR30055">
    <property type="entry name" value="HTH-TYPE TRANSCRIPTIONAL REGULATOR RUTR"/>
    <property type="match status" value="1"/>
</dbReference>
<evidence type="ECO:0000256" key="3">
    <source>
        <dbReference type="ARBA" id="ARBA00023125"/>
    </source>
</evidence>
<reference evidence="8 9" key="1">
    <citation type="submission" date="2023-07" db="EMBL/GenBank/DDBJ databases">
        <title>Genomic Encyclopedia of Type Strains, Phase IV (KMG-IV): sequencing the most valuable type-strain genomes for metagenomic binning, comparative biology and taxonomic classification.</title>
        <authorList>
            <person name="Goeker M."/>
        </authorList>
    </citation>
    <scope>NUCLEOTIDE SEQUENCE [LARGE SCALE GENOMIC DNA]</scope>
    <source>
        <strain evidence="8 9">DSM 3770</strain>
    </source>
</reference>
<dbReference type="Gene3D" id="1.10.357.10">
    <property type="entry name" value="Tetracycline Repressor, domain 2"/>
    <property type="match status" value="1"/>
</dbReference>
<dbReference type="SUPFAM" id="SSF46689">
    <property type="entry name" value="Homeodomain-like"/>
    <property type="match status" value="1"/>
</dbReference>
<dbReference type="SUPFAM" id="SSF48498">
    <property type="entry name" value="Tetracyclin repressor-like, C-terminal domain"/>
    <property type="match status" value="1"/>
</dbReference>